<dbReference type="InterPro" id="IPR011990">
    <property type="entry name" value="TPR-like_helical_dom_sf"/>
</dbReference>
<accession>A0A212KMD7</accession>
<dbReference type="SUPFAM" id="SSF81901">
    <property type="entry name" value="HCP-like"/>
    <property type="match status" value="1"/>
</dbReference>
<protein>
    <submittedName>
        <fullName evidence="2">Putative Sel1 repeat protein</fullName>
    </submittedName>
</protein>
<organism evidence="2">
    <name type="scientific">uncultured Alphaproteobacteria bacterium</name>
    <dbReference type="NCBI Taxonomy" id="91750"/>
    <lineage>
        <taxon>Bacteria</taxon>
        <taxon>Pseudomonadati</taxon>
        <taxon>Pseudomonadota</taxon>
        <taxon>Alphaproteobacteria</taxon>
        <taxon>environmental samples</taxon>
    </lineage>
</organism>
<reference evidence="2" key="1">
    <citation type="submission" date="2016-04" db="EMBL/GenBank/DDBJ databases">
        <authorList>
            <person name="Evans L.H."/>
            <person name="Alamgir A."/>
            <person name="Owens N."/>
            <person name="Weber N.D."/>
            <person name="Virtaneva K."/>
            <person name="Barbian K."/>
            <person name="Babar A."/>
            <person name="Rosenke K."/>
        </authorList>
    </citation>
    <scope>NUCLEOTIDE SEQUENCE</scope>
    <source>
        <strain evidence="2">86</strain>
    </source>
</reference>
<name>A0A212KMD7_9PROT</name>
<proteinExistence type="predicted"/>
<gene>
    <name evidence="2" type="ORF">KL86APRO_30309</name>
</gene>
<dbReference type="PANTHER" id="PTHR11102:SF160">
    <property type="entry name" value="ERAD-ASSOCIATED E3 UBIQUITIN-PROTEIN LIGASE COMPONENT HRD3"/>
    <property type="match status" value="1"/>
</dbReference>
<keyword evidence="1" id="KW-0732">Signal</keyword>
<sequence length="198" mass="21829">MRLPLAALCLALSFAPAAAQTVEDGFEAYDAGDYATAKTILLPLAEAGDAQAMNLVGYMYDLGKGFPKDVSIACDWYEKSALEDYAGGQSNLSLCFREGSGRSKDLEAALRWEIKAAENGHLESQISLIRHYKDRDLEKTRYWVRKALLSGTTISRVAAWYAHVEHEGPSASLLDKACIVVVNGILRRPWRACDDVLR</sequence>
<evidence type="ECO:0000313" key="2">
    <source>
        <dbReference type="EMBL" id="SBW12818.1"/>
    </source>
</evidence>
<dbReference type="Gene3D" id="1.25.40.10">
    <property type="entry name" value="Tetratricopeptide repeat domain"/>
    <property type="match status" value="1"/>
</dbReference>
<dbReference type="SMART" id="SM00671">
    <property type="entry name" value="SEL1"/>
    <property type="match status" value="2"/>
</dbReference>
<feature type="chain" id="PRO_5012013157" evidence="1">
    <location>
        <begin position="20"/>
        <end position="198"/>
    </location>
</feature>
<evidence type="ECO:0000256" key="1">
    <source>
        <dbReference type="SAM" id="SignalP"/>
    </source>
</evidence>
<dbReference type="Pfam" id="PF08238">
    <property type="entry name" value="Sel1"/>
    <property type="match status" value="3"/>
</dbReference>
<dbReference type="InterPro" id="IPR050767">
    <property type="entry name" value="Sel1_AlgK"/>
</dbReference>
<dbReference type="InterPro" id="IPR006597">
    <property type="entry name" value="Sel1-like"/>
</dbReference>
<dbReference type="EMBL" id="FLUO01000003">
    <property type="protein sequence ID" value="SBW12818.1"/>
    <property type="molecule type" value="Genomic_DNA"/>
</dbReference>
<feature type="signal peptide" evidence="1">
    <location>
        <begin position="1"/>
        <end position="19"/>
    </location>
</feature>
<dbReference type="AlphaFoldDB" id="A0A212KMD7"/>
<dbReference type="PANTHER" id="PTHR11102">
    <property type="entry name" value="SEL-1-LIKE PROTEIN"/>
    <property type="match status" value="1"/>
</dbReference>